<feature type="binding site" evidence="19">
    <location>
        <position position="273"/>
    </location>
    <ligand>
        <name>ATP</name>
        <dbReference type="ChEBI" id="CHEBI:30616"/>
    </ligand>
</feature>
<dbReference type="AlphaFoldDB" id="A0A0R1UTA6"/>
<dbReference type="Gene3D" id="3.30.2130.30">
    <property type="match status" value="1"/>
</dbReference>
<comment type="pathway">
    <text evidence="2 19">Cofactor biosynthesis; thiamine diphosphate biosynthesis.</text>
</comment>
<evidence type="ECO:0000256" key="18">
    <source>
        <dbReference type="ARBA" id="ARBA00080570"/>
    </source>
</evidence>
<comment type="catalytic activity">
    <reaction evidence="11 19">
        <text>[ThiS sulfur-carrier protein]-C-terminal Gly-Gly-AMP + S-sulfanyl-L-cysteinyl-[cysteine desulfurase] + AH2 = [ThiS sulfur-carrier protein]-C-terminal-Gly-aminoethanethioate + L-cysteinyl-[cysteine desulfurase] + A + AMP + 2 H(+)</text>
        <dbReference type="Rhea" id="RHEA:43340"/>
        <dbReference type="Rhea" id="RHEA-COMP:12157"/>
        <dbReference type="Rhea" id="RHEA-COMP:12158"/>
        <dbReference type="Rhea" id="RHEA-COMP:12910"/>
        <dbReference type="Rhea" id="RHEA-COMP:19908"/>
        <dbReference type="ChEBI" id="CHEBI:13193"/>
        <dbReference type="ChEBI" id="CHEBI:15378"/>
        <dbReference type="ChEBI" id="CHEBI:17499"/>
        <dbReference type="ChEBI" id="CHEBI:29950"/>
        <dbReference type="ChEBI" id="CHEBI:61963"/>
        <dbReference type="ChEBI" id="CHEBI:90618"/>
        <dbReference type="ChEBI" id="CHEBI:232372"/>
        <dbReference type="ChEBI" id="CHEBI:456215"/>
    </reaction>
</comment>
<keyword evidence="5 19" id="KW-0808">Transferase</keyword>
<evidence type="ECO:0000256" key="10">
    <source>
        <dbReference type="ARBA" id="ARBA00050570"/>
    </source>
</evidence>
<comment type="caution">
    <text evidence="21">The sequence shown here is derived from an EMBL/GenBank/DDBJ whole genome shotgun (WGS) entry which is preliminary data.</text>
</comment>
<dbReference type="GO" id="GO:0052837">
    <property type="term" value="P:thiazole biosynthetic process"/>
    <property type="evidence" value="ECO:0007669"/>
    <property type="project" value="TreeGrafter"/>
</dbReference>
<evidence type="ECO:0000256" key="5">
    <source>
        <dbReference type="ARBA" id="ARBA00022679"/>
    </source>
</evidence>
<keyword evidence="6 19" id="KW-0547">Nucleotide-binding</keyword>
<dbReference type="EMBL" id="AZGC01000007">
    <property type="protein sequence ID" value="KRL96432.1"/>
    <property type="molecule type" value="Genomic_DNA"/>
</dbReference>
<dbReference type="HAMAP" id="MF_00021">
    <property type="entry name" value="ThiI"/>
    <property type="match status" value="1"/>
</dbReference>
<evidence type="ECO:0000256" key="15">
    <source>
        <dbReference type="ARBA" id="ARBA00071867"/>
    </source>
</evidence>
<keyword evidence="7 19" id="KW-0067">ATP-binding</keyword>
<dbReference type="GO" id="GO:0009228">
    <property type="term" value="P:thiamine biosynthetic process"/>
    <property type="evidence" value="ECO:0007669"/>
    <property type="project" value="UniProtKB-KW"/>
</dbReference>
<dbReference type="GO" id="GO:0005829">
    <property type="term" value="C:cytosol"/>
    <property type="evidence" value="ECO:0007669"/>
    <property type="project" value="TreeGrafter"/>
</dbReference>
<dbReference type="CDD" id="cd11716">
    <property type="entry name" value="THUMP_ThiI"/>
    <property type="match status" value="1"/>
</dbReference>
<dbReference type="SMART" id="SM00981">
    <property type="entry name" value="THUMP"/>
    <property type="match status" value="1"/>
</dbReference>
<dbReference type="SUPFAM" id="SSF52402">
    <property type="entry name" value="Adenine nucleotide alpha hydrolases-like"/>
    <property type="match status" value="1"/>
</dbReference>
<evidence type="ECO:0000256" key="3">
    <source>
        <dbReference type="ARBA" id="ARBA00022490"/>
    </source>
</evidence>
<evidence type="ECO:0000256" key="4">
    <source>
        <dbReference type="ARBA" id="ARBA00022555"/>
    </source>
</evidence>
<evidence type="ECO:0000313" key="21">
    <source>
        <dbReference type="EMBL" id="KRL96432.1"/>
    </source>
</evidence>
<reference evidence="21 22" key="1">
    <citation type="journal article" date="2015" name="Genome Announc.">
        <title>Expanding the biotechnology potential of lactobacilli through comparative genomics of 213 strains and associated genera.</title>
        <authorList>
            <person name="Sun Z."/>
            <person name="Harris H.M."/>
            <person name="McCann A."/>
            <person name="Guo C."/>
            <person name="Argimon S."/>
            <person name="Zhang W."/>
            <person name="Yang X."/>
            <person name="Jeffery I.B."/>
            <person name="Cooney J.C."/>
            <person name="Kagawa T.F."/>
            <person name="Liu W."/>
            <person name="Song Y."/>
            <person name="Salvetti E."/>
            <person name="Wrobel A."/>
            <person name="Rasinkangas P."/>
            <person name="Parkhill J."/>
            <person name="Rea M.C."/>
            <person name="O'Sullivan O."/>
            <person name="Ritari J."/>
            <person name="Douillard F.P."/>
            <person name="Paul Ross R."/>
            <person name="Yang R."/>
            <person name="Briner A.E."/>
            <person name="Felis G.E."/>
            <person name="de Vos W.M."/>
            <person name="Barrangou R."/>
            <person name="Klaenhammer T.R."/>
            <person name="Caufield P.W."/>
            <person name="Cui Y."/>
            <person name="Zhang H."/>
            <person name="O'Toole P.W."/>
        </authorList>
    </citation>
    <scope>NUCLEOTIDE SEQUENCE [LARGE SCALE GENOMIC DNA]</scope>
    <source>
        <strain evidence="21 22">DSM 18793</strain>
    </source>
</reference>
<dbReference type="PATRIC" id="fig|1423742.4.peg.56"/>
<evidence type="ECO:0000313" key="22">
    <source>
        <dbReference type="Proteomes" id="UP000051084"/>
    </source>
</evidence>
<evidence type="ECO:0000256" key="14">
    <source>
        <dbReference type="ARBA" id="ARBA00066827"/>
    </source>
</evidence>
<feature type="binding site" evidence="19">
    <location>
        <begin position="216"/>
        <end position="217"/>
    </location>
    <ligand>
        <name>ATP</name>
        <dbReference type="ChEBI" id="CHEBI:30616"/>
    </ligand>
</feature>
<feature type="binding site" evidence="19">
    <location>
        <begin position="191"/>
        <end position="192"/>
    </location>
    <ligand>
        <name>ATP</name>
        <dbReference type="ChEBI" id="CHEBI:30616"/>
    </ligand>
</feature>
<organism evidence="21 22">
    <name type="scientific">Limosilactobacillus equigenerosi DSM 18793 = JCM 14505</name>
    <dbReference type="NCBI Taxonomy" id="1423742"/>
    <lineage>
        <taxon>Bacteria</taxon>
        <taxon>Bacillati</taxon>
        <taxon>Bacillota</taxon>
        <taxon>Bacilli</taxon>
        <taxon>Lactobacillales</taxon>
        <taxon>Lactobacillaceae</taxon>
        <taxon>Limosilactobacillus</taxon>
    </lineage>
</organism>
<dbReference type="FunFam" id="3.40.50.620:FF:000053">
    <property type="entry name" value="Probable tRNA sulfurtransferase"/>
    <property type="match status" value="1"/>
</dbReference>
<dbReference type="Gene3D" id="3.40.50.620">
    <property type="entry name" value="HUPs"/>
    <property type="match status" value="1"/>
</dbReference>
<dbReference type="CDD" id="cd01712">
    <property type="entry name" value="PPase_ThiI"/>
    <property type="match status" value="1"/>
</dbReference>
<dbReference type="GO" id="GO:0009229">
    <property type="term" value="P:thiamine diphosphate biosynthetic process"/>
    <property type="evidence" value="ECO:0007669"/>
    <property type="project" value="UniProtKB-UniRule"/>
</dbReference>
<dbReference type="InterPro" id="IPR014729">
    <property type="entry name" value="Rossmann-like_a/b/a_fold"/>
</dbReference>
<dbReference type="Pfam" id="PF02568">
    <property type="entry name" value="ThiI"/>
    <property type="match status" value="1"/>
</dbReference>
<dbReference type="UniPathway" id="UPA00060"/>
<dbReference type="EC" id="2.8.1.4" evidence="14 19"/>
<dbReference type="GO" id="GO:0005524">
    <property type="term" value="F:ATP binding"/>
    <property type="evidence" value="ECO:0007669"/>
    <property type="project" value="UniProtKB-UniRule"/>
</dbReference>
<dbReference type="Pfam" id="PF22025">
    <property type="entry name" value="ThiI_fer"/>
    <property type="match status" value="1"/>
</dbReference>
<name>A0A0R1UTA6_9LACO</name>
<dbReference type="PANTHER" id="PTHR43209">
    <property type="entry name" value="TRNA SULFURTRANSFERASE"/>
    <property type="match status" value="1"/>
</dbReference>
<keyword evidence="3 19" id="KW-0963">Cytoplasm</keyword>
<evidence type="ECO:0000256" key="2">
    <source>
        <dbReference type="ARBA" id="ARBA00004948"/>
    </source>
</evidence>
<dbReference type="STRING" id="417373.GCA_001570685_01225"/>
<protein>
    <recommendedName>
        <fullName evidence="15 19">Probable tRNA sulfurtransferase</fullName>
        <ecNumber evidence="14 19">2.8.1.4</ecNumber>
    </recommendedName>
    <alternativeName>
        <fullName evidence="16 19">Sulfur carrier protein ThiS sulfurtransferase</fullName>
    </alternativeName>
    <alternativeName>
        <fullName evidence="17 19">Thiamine biosynthesis protein ThiI</fullName>
    </alternativeName>
    <alternativeName>
        <fullName evidence="18 19">tRNA 4-thiouridine synthase</fullName>
    </alternativeName>
</protein>
<dbReference type="GO" id="GO:0000049">
    <property type="term" value="F:tRNA binding"/>
    <property type="evidence" value="ECO:0007669"/>
    <property type="project" value="UniProtKB-UniRule"/>
</dbReference>
<evidence type="ECO:0000256" key="16">
    <source>
        <dbReference type="ARBA" id="ARBA00075337"/>
    </source>
</evidence>
<dbReference type="GO" id="GO:0002937">
    <property type="term" value="P:tRNA 4-thiouridine biosynthesis"/>
    <property type="evidence" value="ECO:0007669"/>
    <property type="project" value="TreeGrafter"/>
</dbReference>
<evidence type="ECO:0000256" key="6">
    <source>
        <dbReference type="ARBA" id="ARBA00022741"/>
    </source>
</evidence>
<evidence type="ECO:0000256" key="8">
    <source>
        <dbReference type="ARBA" id="ARBA00022884"/>
    </source>
</evidence>
<feature type="binding site" evidence="19">
    <location>
        <position position="295"/>
    </location>
    <ligand>
        <name>ATP</name>
        <dbReference type="ChEBI" id="CHEBI:30616"/>
    </ligand>
</feature>
<dbReference type="InterPro" id="IPR003720">
    <property type="entry name" value="tRNA_STrfase"/>
</dbReference>
<keyword evidence="4 19" id="KW-0820">tRNA-binding</keyword>
<dbReference type="InterPro" id="IPR054173">
    <property type="entry name" value="ThiI_fer"/>
</dbReference>
<evidence type="ECO:0000256" key="12">
    <source>
        <dbReference type="ARBA" id="ARBA00058382"/>
    </source>
</evidence>
<dbReference type="NCBIfam" id="TIGR00342">
    <property type="entry name" value="tRNA uracil 4-sulfurtransferase ThiI"/>
    <property type="match status" value="1"/>
</dbReference>
<dbReference type="SUPFAM" id="SSF143437">
    <property type="entry name" value="THUMP domain-like"/>
    <property type="match status" value="1"/>
</dbReference>
<keyword evidence="22" id="KW-1185">Reference proteome</keyword>
<comment type="subcellular location">
    <subcellularLocation>
        <location evidence="1 19">Cytoplasm</location>
    </subcellularLocation>
</comment>
<dbReference type="PANTHER" id="PTHR43209:SF1">
    <property type="entry name" value="TRNA SULFURTRANSFERASE"/>
    <property type="match status" value="1"/>
</dbReference>
<dbReference type="InterPro" id="IPR049961">
    <property type="entry name" value="ThiI_N"/>
</dbReference>
<accession>A0A0R1UTA6</accession>
<comment type="catalytic activity">
    <reaction evidence="10 19">
        <text>[ThiI sulfur-carrier protein]-S-sulfanyl-L-cysteine + a uridine in tRNA + 2 reduced [2Fe-2S]-[ferredoxin] + ATP + H(+) = [ThiI sulfur-carrier protein]-L-cysteine + a 4-thiouridine in tRNA + 2 oxidized [2Fe-2S]-[ferredoxin] + AMP + diphosphate</text>
        <dbReference type="Rhea" id="RHEA:24176"/>
        <dbReference type="Rhea" id="RHEA-COMP:10000"/>
        <dbReference type="Rhea" id="RHEA-COMP:10001"/>
        <dbReference type="Rhea" id="RHEA-COMP:13337"/>
        <dbReference type="Rhea" id="RHEA-COMP:13338"/>
        <dbReference type="Rhea" id="RHEA-COMP:13339"/>
        <dbReference type="Rhea" id="RHEA-COMP:13340"/>
        <dbReference type="ChEBI" id="CHEBI:15378"/>
        <dbReference type="ChEBI" id="CHEBI:29950"/>
        <dbReference type="ChEBI" id="CHEBI:30616"/>
        <dbReference type="ChEBI" id="CHEBI:33019"/>
        <dbReference type="ChEBI" id="CHEBI:33737"/>
        <dbReference type="ChEBI" id="CHEBI:33738"/>
        <dbReference type="ChEBI" id="CHEBI:61963"/>
        <dbReference type="ChEBI" id="CHEBI:65315"/>
        <dbReference type="ChEBI" id="CHEBI:136798"/>
        <dbReference type="ChEBI" id="CHEBI:456215"/>
        <dbReference type="EC" id="2.8.1.4"/>
    </reaction>
</comment>
<dbReference type="InterPro" id="IPR050102">
    <property type="entry name" value="tRNA_sulfurtransferase_ThiI"/>
</dbReference>
<feature type="domain" description="THUMP" evidence="20">
    <location>
        <begin position="65"/>
        <end position="173"/>
    </location>
</feature>
<evidence type="ECO:0000256" key="17">
    <source>
        <dbReference type="ARBA" id="ARBA00077849"/>
    </source>
</evidence>
<comment type="similarity">
    <text evidence="13 19">Belongs to the ThiI family.</text>
</comment>
<proteinExistence type="inferred from homology"/>
<dbReference type="InterPro" id="IPR049962">
    <property type="entry name" value="THUMP_ThiI"/>
</dbReference>
<keyword evidence="8 19" id="KW-0694">RNA-binding</keyword>
<dbReference type="Pfam" id="PF02926">
    <property type="entry name" value="THUMP"/>
    <property type="match status" value="1"/>
</dbReference>
<gene>
    <name evidence="19" type="primary">thiI</name>
    <name evidence="21" type="ORF">FC21_GL000049</name>
</gene>
<feature type="binding site" evidence="19">
    <location>
        <position position="304"/>
    </location>
    <ligand>
        <name>ATP</name>
        <dbReference type="ChEBI" id="CHEBI:30616"/>
    </ligand>
</feature>
<dbReference type="Proteomes" id="UP000051084">
    <property type="component" value="Unassembled WGS sequence"/>
</dbReference>
<sequence>MKEKNLKYDEIMVRYGELSTKGRNKKTFTDRLGENVRQSLRGIDDVKVHARPDRLHVVLNGADSDVVMDRLHNVFGIQSFSPVLRTEKDFDQAAEAAIKMLAPQLEAGKITTFKVETKRQDHKFALDTFQMNRQMGGALLKAFDGQLKVDVHNPAITVLVDVRLNGIYLTSQVIPGPGGMPVGTAGKGMMMLSGGIDSPVAAYLAMKRGVSLEMVHFYSPPYTSEQALAKSKELTGVLAKYSGHIRFIQVPFTEIQETIKEKLPEGYLMTVQRRFMLRLAAAIAQKRHGLAVFNGEALGQVASQTMNSMVAINDVTSFPVLRPVLSFDKTEIIKIAEEIGTYDLSILPYEDCCTVFTPPSPKTKPNLEKTRYYEQLLDIDGLVQRALAGIEITDIHAGQEFLNQNQDVFAELL</sequence>
<evidence type="ECO:0000256" key="19">
    <source>
        <dbReference type="HAMAP-Rule" id="MF_00021"/>
    </source>
</evidence>
<comment type="function">
    <text evidence="12 19">Catalyzes the ATP-dependent transfer of a sulfur to tRNA to produce 4-thiouridine in position 8 of tRNAs, which functions as a near-UV photosensor. Also catalyzes the transfer of sulfur to the sulfur carrier protein ThiS, forming ThiS-thiocarboxylate. This is a step in the synthesis of thiazole, in the thiamine biosynthesis pathway. The sulfur is donated as persulfide by IscS.</text>
</comment>
<evidence type="ECO:0000256" key="7">
    <source>
        <dbReference type="ARBA" id="ARBA00022840"/>
    </source>
</evidence>
<evidence type="ECO:0000259" key="20">
    <source>
        <dbReference type="PROSITE" id="PS51165"/>
    </source>
</evidence>
<dbReference type="GO" id="GO:0004810">
    <property type="term" value="F:CCA tRNA nucleotidyltransferase activity"/>
    <property type="evidence" value="ECO:0007669"/>
    <property type="project" value="InterPro"/>
</dbReference>
<evidence type="ECO:0000256" key="9">
    <source>
        <dbReference type="ARBA" id="ARBA00022977"/>
    </source>
</evidence>
<dbReference type="InterPro" id="IPR020536">
    <property type="entry name" value="ThiI_AANH"/>
</dbReference>
<dbReference type="InterPro" id="IPR004114">
    <property type="entry name" value="THUMP_dom"/>
</dbReference>
<dbReference type="GO" id="GO:0140741">
    <property type="term" value="F:tRNA-uracil-4 sulfurtransferase activity"/>
    <property type="evidence" value="ECO:0007669"/>
    <property type="project" value="UniProtKB-EC"/>
</dbReference>
<evidence type="ECO:0000256" key="11">
    <source>
        <dbReference type="ARBA" id="ARBA00052330"/>
    </source>
</evidence>
<evidence type="ECO:0000256" key="13">
    <source>
        <dbReference type="ARBA" id="ARBA00061472"/>
    </source>
</evidence>
<evidence type="ECO:0000256" key="1">
    <source>
        <dbReference type="ARBA" id="ARBA00004496"/>
    </source>
</evidence>
<keyword evidence="9 19" id="KW-0784">Thiamine biosynthesis</keyword>
<dbReference type="PROSITE" id="PS51165">
    <property type="entry name" value="THUMP"/>
    <property type="match status" value="1"/>
</dbReference>